<proteinExistence type="predicted"/>
<dbReference type="EMBL" id="CP134494">
    <property type="protein sequence ID" value="WNF24738.1"/>
    <property type="molecule type" value="Genomic_DNA"/>
</dbReference>
<protein>
    <submittedName>
        <fullName evidence="2">Extradiol ring-cleavage dioxygenase</fullName>
    </submittedName>
</protein>
<name>A0ABY9VLY6_9BACI</name>
<dbReference type="Pfam" id="PF02900">
    <property type="entry name" value="LigB"/>
    <property type="match status" value="1"/>
</dbReference>
<feature type="domain" description="Extradiol ring-cleavage dioxygenase class III enzyme subunit B" evidence="1">
    <location>
        <begin position="9"/>
        <end position="248"/>
    </location>
</feature>
<reference evidence="2 3" key="1">
    <citation type="submission" date="2023-09" db="EMBL/GenBank/DDBJ databases">
        <title>Microbial mechanism of fulvic acid promoting antimony reduction mineralization in rice fields.</title>
        <authorList>
            <person name="Chen G."/>
            <person name="Lan J."/>
        </authorList>
    </citation>
    <scope>NUCLEOTIDE SEQUENCE [LARGE SCALE GENOMIC DNA]</scope>
    <source>
        <strain evidence="2 3">PS1</strain>
    </source>
</reference>
<dbReference type="RefSeq" id="WP_311075686.1">
    <property type="nucleotide sequence ID" value="NZ_CP134494.1"/>
</dbReference>
<evidence type="ECO:0000259" key="1">
    <source>
        <dbReference type="Pfam" id="PF02900"/>
    </source>
</evidence>
<keyword evidence="3" id="KW-1185">Reference proteome</keyword>
<dbReference type="Gene3D" id="3.40.830.10">
    <property type="entry name" value="LigB-like"/>
    <property type="match status" value="1"/>
</dbReference>
<evidence type="ECO:0000313" key="2">
    <source>
        <dbReference type="EMBL" id="WNF24738.1"/>
    </source>
</evidence>
<sequence>MNPFVFACIAPHGGEIIPELQGSIPERMDSTRKSMELLGQKMAAASPDCIVVLSPHGTRINGRFSITDSERLEGSWTENEATIKMKKRVEQDLARKINDEAIKNGLPSSIINFGTAAGPISCLQLDWGAIVPLRFMPDVPVVVITPSRDLSFQEHLEFGESLRSAVAQYDKKVGLIASCDWAHAHDEQGPYGFDPAAKELDEQAVQLIKTNELEKMANFDADFIEAAKPDGIWQTLILAGAIPPEERHIEFLSYEAPTYFGLICAEVLTKRKI</sequence>
<evidence type="ECO:0000313" key="3">
    <source>
        <dbReference type="Proteomes" id="UP001303324"/>
    </source>
</evidence>
<keyword evidence="2" id="KW-0560">Oxidoreductase</keyword>
<dbReference type="SUPFAM" id="SSF53213">
    <property type="entry name" value="LigB-like"/>
    <property type="match status" value="1"/>
</dbReference>
<dbReference type="InterPro" id="IPR004183">
    <property type="entry name" value="Xdiol_dOase_suB"/>
</dbReference>
<dbReference type="Proteomes" id="UP001303324">
    <property type="component" value="Chromosome"/>
</dbReference>
<keyword evidence="2" id="KW-0223">Dioxygenase</keyword>
<gene>
    <name evidence="2" type="ORF">RH061_09720</name>
</gene>
<accession>A0ABY9VLY6</accession>
<dbReference type="GO" id="GO:0051213">
    <property type="term" value="F:dioxygenase activity"/>
    <property type="evidence" value="ECO:0007669"/>
    <property type="project" value="UniProtKB-KW"/>
</dbReference>
<organism evidence="2 3">
    <name type="scientific">Mesobacillus jeotgali</name>
    <dbReference type="NCBI Taxonomy" id="129985"/>
    <lineage>
        <taxon>Bacteria</taxon>
        <taxon>Bacillati</taxon>
        <taxon>Bacillota</taxon>
        <taxon>Bacilli</taxon>
        <taxon>Bacillales</taxon>
        <taxon>Bacillaceae</taxon>
        <taxon>Mesobacillus</taxon>
    </lineage>
</organism>
<dbReference type="CDD" id="cd07952">
    <property type="entry name" value="ED_3B_like"/>
    <property type="match status" value="1"/>
</dbReference>